<evidence type="ECO:0000313" key="1">
    <source>
        <dbReference type="EMBL" id="QPM92166.1"/>
    </source>
</evidence>
<dbReference type="EMBL" id="CP060436">
    <property type="protein sequence ID" value="QPM92166.1"/>
    <property type="molecule type" value="Genomic_DNA"/>
</dbReference>
<proteinExistence type="predicted"/>
<dbReference type="AlphaFoldDB" id="A0A418SK55"/>
<reference evidence="1 2" key="1">
    <citation type="submission" date="2020-08" db="EMBL/GenBank/DDBJ databases">
        <title>Genome sequence of Rhodobacteraceae bacterium Lw-13e.</title>
        <authorList>
            <person name="Poehlein A."/>
            <person name="Wolter L."/>
            <person name="Daniel R."/>
            <person name="Brinkhoff T."/>
        </authorList>
    </citation>
    <scope>NUCLEOTIDE SEQUENCE [LARGE SCALE GENOMIC DNA]</scope>
    <source>
        <strain evidence="1 2">Lw-13e</strain>
    </source>
</reference>
<gene>
    <name evidence="1" type="ORF">PSAL_034300</name>
</gene>
<name>A0A418SK55_9RHOB</name>
<organism evidence="1 2">
    <name type="scientific">Pseudooceanicola algae</name>
    <dbReference type="NCBI Taxonomy" id="1537215"/>
    <lineage>
        <taxon>Bacteria</taxon>
        <taxon>Pseudomonadati</taxon>
        <taxon>Pseudomonadota</taxon>
        <taxon>Alphaproteobacteria</taxon>
        <taxon>Rhodobacterales</taxon>
        <taxon>Paracoccaceae</taxon>
        <taxon>Pseudooceanicola</taxon>
    </lineage>
</organism>
<accession>A0A418SK55</accession>
<dbReference type="KEGG" id="palw:PSAL_034300"/>
<keyword evidence="2" id="KW-1185">Reference proteome</keyword>
<dbReference type="Proteomes" id="UP000283786">
    <property type="component" value="Chromosome"/>
</dbReference>
<protein>
    <submittedName>
        <fullName evidence="1">Uncharacterized protein</fullName>
    </submittedName>
</protein>
<sequence>MLNIHAPSTGWALTGIFALFIAGASVTPKLLLMPEATETLEALGWSADDTLMIGSIELACLVLYL</sequence>
<evidence type="ECO:0000313" key="2">
    <source>
        <dbReference type="Proteomes" id="UP000283786"/>
    </source>
</evidence>
<dbReference type="RefSeq" id="WP_119838116.1">
    <property type="nucleotide sequence ID" value="NZ_CP060436.1"/>
</dbReference>
<dbReference type="OrthoDB" id="9811373at2"/>